<keyword evidence="2" id="KW-1185">Reference proteome</keyword>
<evidence type="ECO:0000313" key="2">
    <source>
        <dbReference type="Proteomes" id="UP001433508"/>
    </source>
</evidence>
<evidence type="ECO:0000313" key="1">
    <source>
        <dbReference type="EMBL" id="KAK9234282.1"/>
    </source>
</evidence>
<gene>
    <name evidence="1" type="ORF">V1525DRAFT_391595</name>
</gene>
<sequence length="88" mass="10032">MEILQRKDILRHTTTTGSRPWVAAENTFLGTETGSRGEDRYEPTLDQLHEAEEVLRLEDLKSSLRSLMEELEARYGAFAFSVAPGHLR</sequence>
<proteinExistence type="predicted"/>
<dbReference type="Proteomes" id="UP001433508">
    <property type="component" value="Unassembled WGS sequence"/>
</dbReference>
<organism evidence="1 2">
    <name type="scientific">Lipomyces kononenkoae</name>
    <name type="common">Yeast</name>
    <dbReference type="NCBI Taxonomy" id="34357"/>
    <lineage>
        <taxon>Eukaryota</taxon>
        <taxon>Fungi</taxon>
        <taxon>Dikarya</taxon>
        <taxon>Ascomycota</taxon>
        <taxon>Saccharomycotina</taxon>
        <taxon>Lipomycetes</taxon>
        <taxon>Lipomycetales</taxon>
        <taxon>Lipomycetaceae</taxon>
        <taxon>Lipomyces</taxon>
    </lineage>
</organism>
<accession>A0ACC3SRN4</accession>
<dbReference type="EMBL" id="MU971492">
    <property type="protein sequence ID" value="KAK9234282.1"/>
    <property type="molecule type" value="Genomic_DNA"/>
</dbReference>
<protein>
    <submittedName>
        <fullName evidence="1">Uncharacterized protein</fullName>
    </submittedName>
</protein>
<reference evidence="2" key="1">
    <citation type="journal article" date="2024" name="Front. Bioeng. Biotechnol.">
        <title>Genome-scale model development and genomic sequencing of the oleaginous clade Lipomyces.</title>
        <authorList>
            <person name="Czajka J.J."/>
            <person name="Han Y."/>
            <person name="Kim J."/>
            <person name="Mondo S.J."/>
            <person name="Hofstad B.A."/>
            <person name="Robles A."/>
            <person name="Haridas S."/>
            <person name="Riley R."/>
            <person name="LaButti K."/>
            <person name="Pangilinan J."/>
            <person name="Andreopoulos W."/>
            <person name="Lipzen A."/>
            <person name="Yan J."/>
            <person name="Wang M."/>
            <person name="Ng V."/>
            <person name="Grigoriev I.V."/>
            <person name="Spatafora J.W."/>
            <person name="Magnuson J.K."/>
            <person name="Baker S.E."/>
            <person name="Pomraning K.R."/>
        </authorList>
    </citation>
    <scope>NUCLEOTIDE SEQUENCE [LARGE SCALE GENOMIC DNA]</scope>
    <source>
        <strain evidence="2">CBS 7786</strain>
    </source>
</reference>
<comment type="caution">
    <text evidence="1">The sequence shown here is derived from an EMBL/GenBank/DDBJ whole genome shotgun (WGS) entry which is preliminary data.</text>
</comment>
<name>A0ACC3SRN4_LIPKO</name>